<evidence type="ECO:0000313" key="3">
    <source>
        <dbReference type="Proteomes" id="UP000006906"/>
    </source>
</evidence>
<evidence type="ECO:0000313" key="2">
    <source>
        <dbReference type="EMBL" id="PNW88803.1"/>
    </source>
</evidence>
<feature type="compositionally biased region" description="Gly residues" evidence="1">
    <location>
        <begin position="275"/>
        <end position="287"/>
    </location>
</feature>
<dbReference type="AlphaFoldDB" id="A0A2K3E7Q8"/>
<dbReference type="OrthoDB" id="10673437at2759"/>
<evidence type="ECO:0000256" key="1">
    <source>
        <dbReference type="SAM" id="MobiDB-lite"/>
    </source>
</evidence>
<name>A0A2K3E7Q8_CHLRE</name>
<organism evidence="2 3">
    <name type="scientific">Chlamydomonas reinhardtii</name>
    <name type="common">Chlamydomonas smithii</name>
    <dbReference type="NCBI Taxonomy" id="3055"/>
    <lineage>
        <taxon>Eukaryota</taxon>
        <taxon>Viridiplantae</taxon>
        <taxon>Chlorophyta</taxon>
        <taxon>core chlorophytes</taxon>
        <taxon>Chlorophyceae</taxon>
        <taxon>CS clade</taxon>
        <taxon>Chlamydomonadales</taxon>
        <taxon>Chlamydomonadaceae</taxon>
        <taxon>Chlamydomonas</taxon>
    </lineage>
</organism>
<feature type="region of interest" description="Disordered" evidence="1">
    <location>
        <begin position="460"/>
        <end position="497"/>
    </location>
</feature>
<gene>
    <name evidence="2" type="ORF">CHLRE_01g046600v5</name>
</gene>
<feature type="compositionally biased region" description="Low complexity" evidence="1">
    <location>
        <begin position="460"/>
        <end position="483"/>
    </location>
</feature>
<feature type="region of interest" description="Disordered" evidence="1">
    <location>
        <begin position="275"/>
        <end position="297"/>
    </location>
</feature>
<feature type="region of interest" description="Disordered" evidence="1">
    <location>
        <begin position="83"/>
        <end position="103"/>
    </location>
</feature>
<feature type="region of interest" description="Disordered" evidence="1">
    <location>
        <begin position="119"/>
        <end position="163"/>
    </location>
</feature>
<reference evidence="2 3" key="1">
    <citation type="journal article" date="2007" name="Science">
        <title>The Chlamydomonas genome reveals the evolution of key animal and plant functions.</title>
        <authorList>
            <person name="Merchant S.S."/>
            <person name="Prochnik S.E."/>
            <person name="Vallon O."/>
            <person name="Harris E.H."/>
            <person name="Karpowicz S.J."/>
            <person name="Witman G.B."/>
            <person name="Terry A."/>
            <person name="Salamov A."/>
            <person name="Fritz-Laylin L.K."/>
            <person name="Marechal-Drouard L."/>
            <person name="Marshall W.F."/>
            <person name="Qu L.H."/>
            <person name="Nelson D.R."/>
            <person name="Sanderfoot A.A."/>
            <person name="Spalding M.H."/>
            <person name="Kapitonov V.V."/>
            <person name="Ren Q."/>
            <person name="Ferris P."/>
            <person name="Lindquist E."/>
            <person name="Shapiro H."/>
            <person name="Lucas S.M."/>
            <person name="Grimwood J."/>
            <person name="Schmutz J."/>
            <person name="Cardol P."/>
            <person name="Cerutti H."/>
            <person name="Chanfreau G."/>
            <person name="Chen C.L."/>
            <person name="Cognat V."/>
            <person name="Croft M.T."/>
            <person name="Dent R."/>
            <person name="Dutcher S."/>
            <person name="Fernandez E."/>
            <person name="Fukuzawa H."/>
            <person name="Gonzalez-Ballester D."/>
            <person name="Gonzalez-Halphen D."/>
            <person name="Hallmann A."/>
            <person name="Hanikenne M."/>
            <person name="Hippler M."/>
            <person name="Inwood W."/>
            <person name="Jabbari K."/>
            <person name="Kalanon M."/>
            <person name="Kuras R."/>
            <person name="Lefebvre P.A."/>
            <person name="Lemaire S.D."/>
            <person name="Lobanov A.V."/>
            <person name="Lohr M."/>
            <person name="Manuell A."/>
            <person name="Meier I."/>
            <person name="Mets L."/>
            <person name="Mittag M."/>
            <person name="Mittelmeier T."/>
            <person name="Moroney J.V."/>
            <person name="Moseley J."/>
            <person name="Napoli C."/>
            <person name="Nedelcu A.M."/>
            <person name="Niyogi K."/>
            <person name="Novoselov S.V."/>
            <person name="Paulsen I.T."/>
            <person name="Pazour G."/>
            <person name="Purton S."/>
            <person name="Ral J.P."/>
            <person name="Riano-Pachon D.M."/>
            <person name="Riekhof W."/>
            <person name="Rymarquis L."/>
            <person name="Schroda M."/>
            <person name="Stern D."/>
            <person name="Umen J."/>
            <person name="Willows R."/>
            <person name="Wilson N."/>
            <person name="Zimmer S.L."/>
            <person name="Allmer J."/>
            <person name="Balk J."/>
            <person name="Bisova K."/>
            <person name="Chen C.J."/>
            <person name="Elias M."/>
            <person name="Gendler K."/>
            <person name="Hauser C."/>
            <person name="Lamb M.R."/>
            <person name="Ledford H."/>
            <person name="Long J.C."/>
            <person name="Minagawa J."/>
            <person name="Page M.D."/>
            <person name="Pan J."/>
            <person name="Pootakham W."/>
            <person name="Roje S."/>
            <person name="Rose A."/>
            <person name="Stahlberg E."/>
            <person name="Terauchi A.M."/>
            <person name="Yang P."/>
            <person name="Ball S."/>
            <person name="Bowler C."/>
            <person name="Dieckmann C.L."/>
            <person name="Gladyshev V.N."/>
            <person name="Green P."/>
            <person name="Jorgensen R."/>
            <person name="Mayfield S."/>
            <person name="Mueller-Roeber B."/>
            <person name="Rajamani S."/>
            <person name="Sayre R.T."/>
            <person name="Brokstein P."/>
            <person name="Dubchak I."/>
            <person name="Goodstein D."/>
            <person name="Hornick L."/>
            <person name="Huang Y.W."/>
            <person name="Jhaveri J."/>
            <person name="Luo Y."/>
            <person name="Martinez D."/>
            <person name="Ngau W.C."/>
            <person name="Otillar B."/>
            <person name="Poliakov A."/>
            <person name="Porter A."/>
            <person name="Szajkowski L."/>
            <person name="Werner G."/>
            <person name="Zhou K."/>
            <person name="Grigoriev I.V."/>
            <person name="Rokhsar D.S."/>
            <person name="Grossman A.R."/>
        </authorList>
    </citation>
    <scope>NUCLEOTIDE SEQUENCE [LARGE SCALE GENOMIC DNA]</scope>
    <source>
        <strain evidence="3">CC-503</strain>
    </source>
</reference>
<dbReference type="KEGG" id="cre:CHLRE_01g046600v5"/>
<dbReference type="InParanoid" id="A0A2K3E7Q8"/>
<feature type="compositionally biased region" description="Low complexity" evidence="1">
    <location>
        <begin position="378"/>
        <end position="388"/>
    </location>
</feature>
<sequence length="548" mass="56120">MPQAATLPSLAGKARKPATIKNADVGLGPRKAGEASYSPDAATLPGIRTSGMPTFHAESTPTLWAPSCPAAFGPLHPADGACFSPSPPASSTPTGDTSKARHSGNAPLWRRFVFMKPGHTTSSHALNGSGPQPQSCRAAVPRAKRSLPASVAGGGSGGGSSGVEGCRRLAELRAVVAGEMGPDFPAAHWPPNAAQAGALLGCGLSAAGLRGRLRQLQQDMGAPVLSYLVYAAPGLLASDEVRQLLEAAAAMTAVAADAAAPNSSRRCGAAEGIGASGGGGSSCGGGSSSSSSSSSSGRSMEVAAVDVFRAAPALMGLRAEALWGRGLALMAELAADGRDEAYFRAMLRAQPHLLAAPAEELRARLQLLREVASAPGSAGLATAAAPGGDSMRRSSGAAAGGGGGGGGHGGWLPAWGSELALATPAKLGALLHTSRRRLLRLRYVRQQLEAVSAAAAAAASKSSSGGSSSSSSSGLEPWQQQRLQQERQRQEQQMLGRWRPAEPMMAVVRYRGAEWARRHPGYADWEANYLRQEREHAEAITEWTLAYP</sequence>
<keyword evidence="3" id="KW-1185">Reference proteome</keyword>
<dbReference type="RefSeq" id="XP_042928785.1">
    <property type="nucleotide sequence ID" value="XM_043058896.1"/>
</dbReference>
<dbReference type="Proteomes" id="UP000006906">
    <property type="component" value="Chromosome 1"/>
</dbReference>
<feature type="compositionally biased region" description="Gly residues" evidence="1">
    <location>
        <begin position="152"/>
        <end position="162"/>
    </location>
</feature>
<feature type="compositionally biased region" description="Low complexity" evidence="1">
    <location>
        <begin position="288"/>
        <end position="297"/>
    </location>
</feature>
<protein>
    <submittedName>
        <fullName evidence="2">Uncharacterized protein</fullName>
    </submittedName>
</protein>
<accession>A0A2K3E7Q8</accession>
<feature type="region of interest" description="Disordered" evidence="1">
    <location>
        <begin position="21"/>
        <end position="40"/>
    </location>
</feature>
<dbReference type="Gramene" id="PNW88803">
    <property type="protein sequence ID" value="PNW88803"/>
    <property type="gene ID" value="CHLRE_01g046600v5"/>
</dbReference>
<proteinExistence type="predicted"/>
<feature type="compositionally biased region" description="Polar residues" evidence="1">
    <location>
        <begin position="119"/>
        <end position="135"/>
    </location>
</feature>
<dbReference type="GeneID" id="66052146"/>
<feature type="region of interest" description="Disordered" evidence="1">
    <location>
        <begin position="378"/>
        <end position="405"/>
    </location>
</feature>
<dbReference type="EMBL" id="CM008962">
    <property type="protein sequence ID" value="PNW88803.1"/>
    <property type="molecule type" value="Genomic_DNA"/>
</dbReference>